<evidence type="ECO:0000313" key="3">
    <source>
        <dbReference type="Proteomes" id="UP000694547"/>
    </source>
</evidence>
<dbReference type="Ensembl" id="ENSPEMT00000035694.1">
    <property type="protein sequence ID" value="ENSPEMP00000034880.1"/>
    <property type="gene ID" value="ENSPEMG00000026637.1"/>
</dbReference>
<sequence length="114" mass="13022">MKRREDQKSFSECACKFSLVSKFSKRWPWGLALLGSIWAALSMGALGLELILSCQELSDHHTISLPTPVSHYAPVTVICHVTTFHNYEDTALTLQNQIRRALRRTRMEHPRNGK</sequence>
<accession>A0A8C8UPJ9</accession>
<dbReference type="AlphaFoldDB" id="A0A8C8UPJ9"/>
<reference evidence="2" key="2">
    <citation type="submission" date="2025-08" db="UniProtKB">
        <authorList>
            <consortium name="Ensembl"/>
        </authorList>
    </citation>
    <scope>IDENTIFICATION</scope>
</reference>
<reference evidence="2" key="3">
    <citation type="submission" date="2025-09" db="UniProtKB">
        <authorList>
            <consortium name="Ensembl"/>
        </authorList>
    </citation>
    <scope>IDENTIFICATION</scope>
</reference>
<name>A0A8C8UPJ9_PERMB</name>
<keyword evidence="1" id="KW-1133">Transmembrane helix</keyword>
<protein>
    <submittedName>
        <fullName evidence="2">Uncharacterized protein</fullName>
    </submittedName>
</protein>
<feature type="transmembrane region" description="Helical" evidence="1">
    <location>
        <begin position="31"/>
        <end position="52"/>
    </location>
</feature>
<keyword evidence="1" id="KW-0472">Membrane</keyword>
<organism evidence="2 3">
    <name type="scientific">Peromyscus maniculatus bairdii</name>
    <name type="common">Prairie deer mouse</name>
    <dbReference type="NCBI Taxonomy" id="230844"/>
    <lineage>
        <taxon>Eukaryota</taxon>
        <taxon>Metazoa</taxon>
        <taxon>Chordata</taxon>
        <taxon>Craniata</taxon>
        <taxon>Vertebrata</taxon>
        <taxon>Euteleostomi</taxon>
        <taxon>Mammalia</taxon>
        <taxon>Eutheria</taxon>
        <taxon>Euarchontoglires</taxon>
        <taxon>Glires</taxon>
        <taxon>Rodentia</taxon>
        <taxon>Myomorpha</taxon>
        <taxon>Muroidea</taxon>
        <taxon>Cricetidae</taxon>
        <taxon>Neotominae</taxon>
        <taxon>Peromyscus</taxon>
    </lineage>
</organism>
<reference evidence="2 3" key="1">
    <citation type="submission" date="2018-10" db="EMBL/GenBank/DDBJ databases">
        <title>Improved assembly of the deer mouse Peromyscus maniculatus genome.</title>
        <authorList>
            <person name="Lassance J.-M."/>
            <person name="Hoekstra H.E."/>
        </authorList>
    </citation>
    <scope>NUCLEOTIDE SEQUENCE [LARGE SCALE GENOMIC DNA]</scope>
</reference>
<evidence type="ECO:0000313" key="2">
    <source>
        <dbReference type="Ensembl" id="ENSPEMP00000034880.1"/>
    </source>
</evidence>
<keyword evidence="3" id="KW-1185">Reference proteome</keyword>
<dbReference type="Proteomes" id="UP000694547">
    <property type="component" value="Chromosome 2"/>
</dbReference>
<proteinExistence type="predicted"/>
<evidence type="ECO:0000256" key="1">
    <source>
        <dbReference type="SAM" id="Phobius"/>
    </source>
</evidence>
<keyword evidence="1" id="KW-0812">Transmembrane</keyword>